<dbReference type="Pfam" id="PF00156">
    <property type="entry name" value="Pribosyltran"/>
    <property type="match status" value="1"/>
</dbReference>
<name>A0A3N4VUT0_9PAST</name>
<dbReference type="RefSeq" id="WP_124211754.1">
    <property type="nucleotide sequence ID" value="NZ_CP016615.1"/>
</dbReference>
<evidence type="ECO:0000259" key="3">
    <source>
        <dbReference type="Pfam" id="PF18912"/>
    </source>
</evidence>
<organism evidence="4 5">
    <name type="scientific">Vespertiliibacter pulmonis</name>
    <dbReference type="NCBI Taxonomy" id="1443036"/>
    <lineage>
        <taxon>Bacteria</taxon>
        <taxon>Pseudomonadati</taxon>
        <taxon>Pseudomonadota</taxon>
        <taxon>Gammaproteobacteria</taxon>
        <taxon>Pasteurellales</taxon>
        <taxon>Pasteurellaceae</taxon>
        <taxon>Vespertiliibacter</taxon>
    </lineage>
</organism>
<dbReference type="EMBL" id="RKQP01000006">
    <property type="protein sequence ID" value="RPE80817.1"/>
    <property type="molecule type" value="Genomic_DNA"/>
</dbReference>
<protein>
    <submittedName>
        <fullName evidence="4">ComF family protein</fullName>
    </submittedName>
</protein>
<comment type="caution">
    <text evidence="4">The sequence shown here is derived from an EMBL/GenBank/DDBJ whole genome shotgun (WGS) entry which is preliminary data.</text>
</comment>
<comment type="similarity">
    <text evidence="1">Belongs to the ComF/GntX family.</text>
</comment>
<keyword evidence="5" id="KW-1185">Reference proteome</keyword>
<dbReference type="OrthoDB" id="9793412at2"/>
<sequence length="224" mass="26123">MFWGFRCFHCHKPLSISSHGFCSRCVKLVVTSPYCGRCGSPLLEYSMSCGNCLSNEPKWHQLVQISGYKPPLAQWIHRFKFQHQYQLNQALSRLLLLAIYNARRQYNLILPDVILPVPLFWKRQWQRGFNQSEQLASPLAKWLNIPLDCQSLTRIRSTSPQRELTAQQRRYNLRGAFHYQPIHTYQRVAVVDDVVTTGSTLNAICLELLRQNVKHIQVWTLARA</sequence>
<dbReference type="InterPro" id="IPR044005">
    <property type="entry name" value="DZR_2"/>
</dbReference>
<dbReference type="Gene3D" id="3.40.50.2020">
    <property type="match status" value="1"/>
</dbReference>
<evidence type="ECO:0000259" key="2">
    <source>
        <dbReference type="Pfam" id="PF00156"/>
    </source>
</evidence>
<feature type="domain" description="Double zinc ribbon" evidence="3">
    <location>
        <begin position="6"/>
        <end position="53"/>
    </location>
</feature>
<evidence type="ECO:0000313" key="5">
    <source>
        <dbReference type="Proteomes" id="UP000281691"/>
    </source>
</evidence>
<evidence type="ECO:0000256" key="1">
    <source>
        <dbReference type="ARBA" id="ARBA00008007"/>
    </source>
</evidence>
<accession>A0A3N4VUT0</accession>
<dbReference type="AlphaFoldDB" id="A0A3N4VUT0"/>
<dbReference type="InterPro" id="IPR029057">
    <property type="entry name" value="PRTase-like"/>
</dbReference>
<evidence type="ECO:0000313" key="4">
    <source>
        <dbReference type="EMBL" id="RPE80817.1"/>
    </source>
</evidence>
<dbReference type="InterPro" id="IPR000836">
    <property type="entry name" value="PRTase_dom"/>
</dbReference>
<dbReference type="InterPro" id="IPR051910">
    <property type="entry name" value="ComF/GntX_DNA_util-trans"/>
</dbReference>
<proteinExistence type="inferred from homology"/>
<reference evidence="4 5" key="1">
    <citation type="submission" date="2018-11" db="EMBL/GenBank/DDBJ databases">
        <title>Genomic Encyclopedia of Type Strains, Phase IV (KMG-IV): sequencing the most valuable type-strain genomes for metagenomic binning, comparative biology and taxonomic classification.</title>
        <authorList>
            <person name="Goeker M."/>
        </authorList>
    </citation>
    <scope>NUCLEOTIDE SEQUENCE [LARGE SCALE GENOMIC DNA]</scope>
    <source>
        <strain evidence="4 5">DSM 27238</strain>
    </source>
</reference>
<feature type="domain" description="Phosphoribosyltransferase" evidence="2">
    <location>
        <begin position="132"/>
        <end position="222"/>
    </location>
</feature>
<dbReference type="SUPFAM" id="SSF53271">
    <property type="entry name" value="PRTase-like"/>
    <property type="match status" value="1"/>
</dbReference>
<dbReference type="PANTHER" id="PTHR47505">
    <property type="entry name" value="DNA UTILIZATION PROTEIN YHGH"/>
    <property type="match status" value="1"/>
</dbReference>
<dbReference type="PANTHER" id="PTHR47505:SF1">
    <property type="entry name" value="DNA UTILIZATION PROTEIN YHGH"/>
    <property type="match status" value="1"/>
</dbReference>
<gene>
    <name evidence="4" type="ORF">EDC46_1641</name>
</gene>
<dbReference type="Pfam" id="PF18912">
    <property type="entry name" value="DZR_2"/>
    <property type="match status" value="1"/>
</dbReference>
<dbReference type="Proteomes" id="UP000281691">
    <property type="component" value="Unassembled WGS sequence"/>
</dbReference>